<dbReference type="Proteomes" id="UP001164286">
    <property type="component" value="Unassembled WGS sequence"/>
</dbReference>
<gene>
    <name evidence="1" type="ORF">MKK02DRAFT_38804</name>
</gene>
<reference evidence="1" key="1">
    <citation type="journal article" date="2022" name="G3 (Bethesda)">
        <title>High quality genome of the basidiomycete yeast Dioszegia hungarica PDD-24b-2 isolated from cloud water.</title>
        <authorList>
            <person name="Jarrige D."/>
            <person name="Haridas S."/>
            <person name="Bleykasten-Grosshans C."/>
            <person name="Joly M."/>
            <person name="Nadalig T."/>
            <person name="Sancelme M."/>
            <person name="Vuilleumier S."/>
            <person name="Grigoriev I.V."/>
            <person name="Amato P."/>
            <person name="Bringel F."/>
        </authorList>
    </citation>
    <scope>NUCLEOTIDE SEQUENCE</scope>
    <source>
        <strain evidence="1">PDD-24b-2</strain>
    </source>
</reference>
<proteinExistence type="predicted"/>
<keyword evidence="2" id="KW-1185">Reference proteome</keyword>
<comment type="caution">
    <text evidence="1">The sequence shown here is derived from an EMBL/GenBank/DDBJ whole genome shotgun (WGS) entry which is preliminary data.</text>
</comment>
<dbReference type="AlphaFoldDB" id="A0AA38H5N2"/>
<name>A0AA38H5N2_9TREE</name>
<protein>
    <submittedName>
        <fullName evidence="1">Uncharacterized protein</fullName>
    </submittedName>
</protein>
<evidence type="ECO:0000313" key="1">
    <source>
        <dbReference type="EMBL" id="KAI9634132.1"/>
    </source>
</evidence>
<sequence length="92" mass="9379">MAQPQKPPNLDPNHVYIHITSPSSPSTIADSLAPATGDNSLKYIGQGAPVKRDTEGGAGAGSGVVTALKGVEGVKGAKVLEVKQRAKRGGEF</sequence>
<accession>A0AA38H5N2</accession>
<evidence type="ECO:0000313" key="2">
    <source>
        <dbReference type="Proteomes" id="UP001164286"/>
    </source>
</evidence>
<organism evidence="1 2">
    <name type="scientific">Dioszegia hungarica</name>
    <dbReference type="NCBI Taxonomy" id="4972"/>
    <lineage>
        <taxon>Eukaryota</taxon>
        <taxon>Fungi</taxon>
        <taxon>Dikarya</taxon>
        <taxon>Basidiomycota</taxon>
        <taxon>Agaricomycotina</taxon>
        <taxon>Tremellomycetes</taxon>
        <taxon>Tremellales</taxon>
        <taxon>Bulleribasidiaceae</taxon>
        <taxon>Dioszegia</taxon>
    </lineage>
</organism>
<dbReference type="RefSeq" id="XP_052943909.1">
    <property type="nucleotide sequence ID" value="XM_053090293.1"/>
</dbReference>
<dbReference type="GeneID" id="77729498"/>
<dbReference type="EMBL" id="JAKWFO010000008">
    <property type="protein sequence ID" value="KAI9634132.1"/>
    <property type="molecule type" value="Genomic_DNA"/>
</dbReference>